<feature type="compositionally biased region" description="Low complexity" evidence="1">
    <location>
        <begin position="15"/>
        <end position="38"/>
    </location>
</feature>
<dbReference type="EMBL" id="KQ947418">
    <property type="protein sequence ID" value="KUJ15202.1"/>
    <property type="molecule type" value="Genomic_DNA"/>
</dbReference>
<dbReference type="AlphaFoldDB" id="A0A194X5X8"/>
<dbReference type="RefSeq" id="XP_018069557.1">
    <property type="nucleotide sequence ID" value="XM_018219998.1"/>
</dbReference>
<evidence type="ECO:0000313" key="3">
    <source>
        <dbReference type="Proteomes" id="UP000070700"/>
    </source>
</evidence>
<feature type="region of interest" description="Disordered" evidence="1">
    <location>
        <begin position="1"/>
        <end position="63"/>
    </location>
</feature>
<evidence type="ECO:0000256" key="1">
    <source>
        <dbReference type="SAM" id="MobiDB-lite"/>
    </source>
</evidence>
<dbReference type="Proteomes" id="UP000070700">
    <property type="component" value="Unassembled WGS sequence"/>
</dbReference>
<proteinExistence type="predicted"/>
<feature type="compositionally biased region" description="Pro residues" evidence="1">
    <location>
        <begin position="39"/>
        <end position="54"/>
    </location>
</feature>
<dbReference type="GeneID" id="28829724"/>
<sequence>MPGVFPPKGKTPEFATPAKPASSTRSSSSKSNKVRSPSLNPPDEFPLGRPPNPLTPKKHKKIRNPDYKDRLDQFVACYHIVWTERAGEGVQEGYSGATFEFRKDERKELFGRYTTNYKVTFQFGVHEATFSCVATTKEEEMFSNFKFISANYPLEVHMKEFGLDYTAFKFKFEEDTLDDEGFPFLAWHTDCAGYLMTKRSEFGWAKRMCDRPLSTEESERLKNVPHNSVTGDWDE</sequence>
<dbReference type="KEGG" id="psco:LY89DRAFT_735333"/>
<reference evidence="2 3" key="1">
    <citation type="submission" date="2015-10" db="EMBL/GenBank/DDBJ databases">
        <title>Full genome of DAOMC 229536 Phialocephala scopiformis, a fungal endophyte of spruce producing the potent anti-insectan compound rugulosin.</title>
        <authorList>
            <consortium name="DOE Joint Genome Institute"/>
            <person name="Walker A.K."/>
            <person name="Frasz S.L."/>
            <person name="Seifert K.A."/>
            <person name="Miller J.D."/>
            <person name="Mondo S.J."/>
            <person name="Labutti K."/>
            <person name="Lipzen A."/>
            <person name="Dockter R."/>
            <person name="Kennedy M."/>
            <person name="Grigoriev I.V."/>
            <person name="Spatafora J.W."/>
        </authorList>
    </citation>
    <scope>NUCLEOTIDE SEQUENCE [LARGE SCALE GENOMIC DNA]</scope>
    <source>
        <strain evidence="2 3">CBS 120377</strain>
    </source>
</reference>
<accession>A0A194X5X8</accession>
<keyword evidence="3" id="KW-1185">Reference proteome</keyword>
<dbReference type="InParanoid" id="A0A194X5X8"/>
<gene>
    <name evidence="2" type="ORF">LY89DRAFT_735333</name>
</gene>
<protein>
    <submittedName>
        <fullName evidence="2">Uncharacterized protein</fullName>
    </submittedName>
</protein>
<evidence type="ECO:0000313" key="2">
    <source>
        <dbReference type="EMBL" id="KUJ15202.1"/>
    </source>
</evidence>
<feature type="compositionally biased region" description="Polar residues" evidence="1">
    <location>
        <begin position="225"/>
        <end position="235"/>
    </location>
</feature>
<feature type="region of interest" description="Disordered" evidence="1">
    <location>
        <begin position="214"/>
        <end position="235"/>
    </location>
</feature>
<organism evidence="2 3">
    <name type="scientific">Mollisia scopiformis</name>
    <name type="common">Conifer needle endophyte fungus</name>
    <name type="synonym">Phialocephala scopiformis</name>
    <dbReference type="NCBI Taxonomy" id="149040"/>
    <lineage>
        <taxon>Eukaryota</taxon>
        <taxon>Fungi</taxon>
        <taxon>Dikarya</taxon>
        <taxon>Ascomycota</taxon>
        <taxon>Pezizomycotina</taxon>
        <taxon>Leotiomycetes</taxon>
        <taxon>Helotiales</taxon>
        <taxon>Mollisiaceae</taxon>
        <taxon>Mollisia</taxon>
    </lineage>
</organism>
<name>A0A194X5X8_MOLSC</name>